<dbReference type="GO" id="GO:0006270">
    <property type="term" value="P:DNA replication initiation"/>
    <property type="evidence" value="ECO:0007669"/>
    <property type="project" value="TreeGrafter"/>
</dbReference>
<dbReference type="InParanoid" id="A0A0D1YZJ5"/>
<dbReference type="OrthoDB" id="343623at2759"/>
<feature type="compositionally biased region" description="Basic and acidic residues" evidence="7">
    <location>
        <begin position="125"/>
        <end position="141"/>
    </location>
</feature>
<dbReference type="GO" id="GO:0003688">
    <property type="term" value="F:DNA replication origin binding"/>
    <property type="evidence" value="ECO:0007669"/>
    <property type="project" value="TreeGrafter"/>
</dbReference>
<dbReference type="VEuPathDB" id="FungiDB:PV09_03292"/>
<accession>A0A0D1YZJ5</accession>
<evidence type="ECO:0000256" key="7">
    <source>
        <dbReference type="SAM" id="MobiDB-lite"/>
    </source>
</evidence>
<dbReference type="HOGENOM" id="CLU_007115_2_0_1"/>
<dbReference type="InterPro" id="IPR016527">
    <property type="entry name" value="ORC4"/>
</dbReference>
<keyword evidence="10" id="KW-1185">Reference proteome</keyword>
<comment type="similarity">
    <text evidence="2">Belongs to the ORC4 family.</text>
</comment>
<evidence type="ECO:0000256" key="1">
    <source>
        <dbReference type="ARBA" id="ARBA00004123"/>
    </source>
</evidence>
<dbReference type="STRING" id="253628.A0A0D1YZJ5"/>
<dbReference type="SUPFAM" id="SSF52540">
    <property type="entry name" value="P-loop containing nucleoside triphosphate hydrolases"/>
    <property type="match status" value="1"/>
</dbReference>
<dbReference type="InterPro" id="IPR032705">
    <property type="entry name" value="ORC4_C"/>
</dbReference>
<dbReference type="GO" id="GO:0005664">
    <property type="term" value="C:nuclear origin of replication recognition complex"/>
    <property type="evidence" value="ECO:0007669"/>
    <property type="project" value="TreeGrafter"/>
</dbReference>
<dbReference type="InterPro" id="IPR003593">
    <property type="entry name" value="AAA+_ATPase"/>
</dbReference>
<dbReference type="EMBL" id="KN847536">
    <property type="protein sequence ID" value="KIW06127.1"/>
    <property type="molecule type" value="Genomic_DNA"/>
</dbReference>
<dbReference type="Pfam" id="PF13191">
    <property type="entry name" value="AAA_16"/>
    <property type="match status" value="1"/>
</dbReference>
<evidence type="ECO:0000259" key="8">
    <source>
        <dbReference type="SMART" id="SM00382"/>
    </source>
</evidence>
<evidence type="ECO:0000256" key="3">
    <source>
        <dbReference type="ARBA" id="ARBA00019083"/>
    </source>
</evidence>
<evidence type="ECO:0000256" key="5">
    <source>
        <dbReference type="ARBA" id="ARBA00023125"/>
    </source>
</evidence>
<dbReference type="Gene3D" id="3.40.50.300">
    <property type="entry name" value="P-loop containing nucleotide triphosphate hydrolases"/>
    <property type="match status" value="1"/>
</dbReference>
<proteinExistence type="inferred from homology"/>
<keyword evidence="4" id="KW-0235">DNA replication</keyword>
<evidence type="ECO:0000256" key="2">
    <source>
        <dbReference type="ARBA" id="ARBA00005334"/>
    </source>
</evidence>
<dbReference type="InterPro" id="IPR041664">
    <property type="entry name" value="AAA_16"/>
</dbReference>
<organism evidence="9 10">
    <name type="scientific">Verruconis gallopava</name>
    <dbReference type="NCBI Taxonomy" id="253628"/>
    <lineage>
        <taxon>Eukaryota</taxon>
        <taxon>Fungi</taxon>
        <taxon>Dikarya</taxon>
        <taxon>Ascomycota</taxon>
        <taxon>Pezizomycotina</taxon>
        <taxon>Dothideomycetes</taxon>
        <taxon>Pleosporomycetidae</taxon>
        <taxon>Venturiales</taxon>
        <taxon>Sympoventuriaceae</taxon>
        <taxon>Verruconis</taxon>
    </lineage>
</organism>
<dbReference type="Pfam" id="PF14629">
    <property type="entry name" value="ORC4_C"/>
    <property type="match status" value="1"/>
</dbReference>
<dbReference type="Proteomes" id="UP000053259">
    <property type="component" value="Unassembled WGS sequence"/>
</dbReference>
<reference evidence="9 10" key="1">
    <citation type="submission" date="2015-01" db="EMBL/GenBank/DDBJ databases">
        <title>The Genome Sequence of Ochroconis gallopava CBS43764.</title>
        <authorList>
            <consortium name="The Broad Institute Genomics Platform"/>
            <person name="Cuomo C."/>
            <person name="de Hoog S."/>
            <person name="Gorbushina A."/>
            <person name="Stielow B."/>
            <person name="Teixiera M."/>
            <person name="Abouelleil A."/>
            <person name="Chapman S.B."/>
            <person name="Priest M."/>
            <person name="Young S.K."/>
            <person name="Wortman J."/>
            <person name="Nusbaum C."/>
            <person name="Birren B."/>
        </authorList>
    </citation>
    <scope>NUCLEOTIDE SEQUENCE [LARGE SCALE GENOMIC DNA]</scope>
    <source>
        <strain evidence="9 10">CBS 43764</strain>
    </source>
</reference>
<dbReference type="InterPro" id="IPR027417">
    <property type="entry name" value="P-loop_NTPase"/>
</dbReference>
<evidence type="ECO:0000256" key="6">
    <source>
        <dbReference type="ARBA" id="ARBA00023242"/>
    </source>
</evidence>
<gene>
    <name evidence="9" type="ORF">PV09_03292</name>
</gene>
<feature type="compositionally biased region" description="Basic and acidic residues" evidence="7">
    <location>
        <begin position="32"/>
        <end position="44"/>
    </location>
</feature>
<protein>
    <recommendedName>
        <fullName evidence="3">Origin recognition complex subunit 4</fullName>
    </recommendedName>
</protein>
<comment type="subcellular location">
    <subcellularLocation>
        <location evidence="1">Nucleus</location>
    </subcellularLocation>
</comment>
<dbReference type="FunFam" id="3.40.50.300:FF:001597">
    <property type="entry name" value="Origin recognition complex subunit Orc4"/>
    <property type="match status" value="1"/>
</dbReference>
<feature type="region of interest" description="Disordered" evidence="7">
    <location>
        <begin position="1"/>
        <end position="44"/>
    </location>
</feature>
<sequence>MFNTPRSAKRRRLNSSESPSNDRSTRRSTKVKPSDRAEFEVIEVKESPIYDIDELWSVEANRSIPLRQNMEASSQAHDPTPEQHADTPTKSGSRARTTRRDGSITQSKMSTRASRRQHATDISGNEDKDMNLDRQNGRSDLDTVTSSAEHKHPGSARKSYVRETGAEALVSDAQSRKAPDSKPMGRRNRSEVLELEPQGDIEVDENAMDVDGKDLVPDAAFNGAGVAKNDPIASGQCHQVPDNQMKILRSLAMSKLSQRRRIPLINLDAEYAKVYQLLHATVTTGESNSLLLIGARGSGKTSMINSVLNDLSRSQKEHFHTVRLNGFMQTDDKIALREIWRQLGREMEISEMENGGGKSYADTLTMLLALLSHPEEIAGGRVDSGRVAKSIIFIMDEFDLFATHARQTLLYNLLDIAQSRKAPIAVIGLTTRIDVTEALEKRVKSRFSHRYVHLSLPKTLSEFVDVAKSALQVQPDELTIEEKAILFSGGPNSGSINTKSVNTNLSVSVVEGWNAAVETLFTSSSFLKSHVHPIYYTTKSIPALFANLLVPVSSLTALPEESNFTNAADRLLTPPDSNLHILPALSELALSLLIAACRLTIIHSTDTTNFPLAYAEYVSLASKARVNSAASGALASGSGSRVFGKAVARKEWEKLVGYGIVVPVASGAFGLGSVATGAGKGMELVRVDIALEEIPLSVEMSAVMEKWCLQI</sequence>
<dbReference type="GeneID" id="27311265"/>
<feature type="compositionally biased region" description="Polar residues" evidence="7">
    <location>
        <begin position="103"/>
        <end position="112"/>
    </location>
</feature>
<dbReference type="RefSeq" id="XP_016215996.1">
    <property type="nucleotide sequence ID" value="XM_016356473.1"/>
</dbReference>
<dbReference type="AlphaFoldDB" id="A0A0D1YZJ5"/>
<evidence type="ECO:0000313" key="9">
    <source>
        <dbReference type="EMBL" id="KIW06127.1"/>
    </source>
</evidence>
<feature type="domain" description="AAA+ ATPase" evidence="8">
    <location>
        <begin position="286"/>
        <end position="457"/>
    </location>
</feature>
<dbReference type="CDD" id="cd00009">
    <property type="entry name" value="AAA"/>
    <property type="match status" value="1"/>
</dbReference>
<dbReference type="FunCoup" id="A0A0D1YZJ5">
    <property type="interactions" value="683"/>
</dbReference>
<name>A0A0D1YZJ5_9PEZI</name>
<evidence type="ECO:0000313" key="10">
    <source>
        <dbReference type="Proteomes" id="UP000053259"/>
    </source>
</evidence>
<feature type="region of interest" description="Disordered" evidence="7">
    <location>
        <begin position="71"/>
        <end position="192"/>
    </location>
</feature>
<dbReference type="SMART" id="SM00382">
    <property type="entry name" value="AAA"/>
    <property type="match status" value="1"/>
</dbReference>
<keyword evidence="5" id="KW-0238">DNA-binding</keyword>
<dbReference type="PANTHER" id="PTHR12087:SF0">
    <property type="entry name" value="ORIGIN RECOGNITION COMPLEX SUBUNIT 4"/>
    <property type="match status" value="1"/>
</dbReference>
<dbReference type="PANTHER" id="PTHR12087">
    <property type="entry name" value="ORIGIN RECOGNITION COMPLEX SUBUNIT 4"/>
    <property type="match status" value="1"/>
</dbReference>
<keyword evidence="6" id="KW-0539">Nucleus</keyword>
<evidence type="ECO:0000256" key="4">
    <source>
        <dbReference type="ARBA" id="ARBA00022705"/>
    </source>
</evidence>